<evidence type="ECO:0000256" key="3">
    <source>
        <dbReference type="ARBA" id="ARBA00023082"/>
    </source>
</evidence>
<evidence type="ECO:0000256" key="2">
    <source>
        <dbReference type="ARBA" id="ARBA00023015"/>
    </source>
</evidence>
<evidence type="ECO:0000256" key="1">
    <source>
        <dbReference type="ARBA" id="ARBA00010641"/>
    </source>
</evidence>
<dbReference type="Pfam" id="PF08281">
    <property type="entry name" value="Sigma70_r4_2"/>
    <property type="match status" value="1"/>
</dbReference>
<accession>A0A926F6L3</accession>
<evidence type="ECO:0000259" key="5">
    <source>
        <dbReference type="Pfam" id="PF04542"/>
    </source>
</evidence>
<dbReference type="EMBL" id="JACRTF010000001">
    <property type="protein sequence ID" value="MBC8592794.1"/>
    <property type="molecule type" value="Genomic_DNA"/>
</dbReference>
<name>A0A926F6L3_9BACT</name>
<dbReference type="SUPFAM" id="SSF88946">
    <property type="entry name" value="Sigma2 domain of RNA polymerase sigma factors"/>
    <property type="match status" value="1"/>
</dbReference>
<evidence type="ECO:0000313" key="8">
    <source>
        <dbReference type="Proteomes" id="UP000651085"/>
    </source>
</evidence>
<gene>
    <name evidence="7" type="ORF">H8744_05915</name>
</gene>
<dbReference type="GO" id="GO:0003677">
    <property type="term" value="F:DNA binding"/>
    <property type="evidence" value="ECO:0007669"/>
    <property type="project" value="InterPro"/>
</dbReference>
<comment type="similarity">
    <text evidence="1">Belongs to the sigma-70 factor family. ECF subfamily.</text>
</comment>
<dbReference type="InterPro" id="IPR013249">
    <property type="entry name" value="RNA_pol_sigma70_r4_t2"/>
</dbReference>
<dbReference type="InterPro" id="IPR014284">
    <property type="entry name" value="RNA_pol_sigma-70_dom"/>
</dbReference>
<dbReference type="AlphaFoldDB" id="A0A926F6L3"/>
<dbReference type="InterPro" id="IPR013324">
    <property type="entry name" value="RNA_pol_sigma_r3/r4-like"/>
</dbReference>
<dbReference type="InterPro" id="IPR039425">
    <property type="entry name" value="RNA_pol_sigma-70-like"/>
</dbReference>
<evidence type="ECO:0000313" key="7">
    <source>
        <dbReference type="EMBL" id="MBC8592794.1"/>
    </source>
</evidence>
<keyword evidence="8" id="KW-1185">Reference proteome</keyword>
<dbReference type="InterPro" id="IPR013325">
    <property type="entry name" value="RNA_pol_sigma_r2"/>
</dbReference>
<reference evidence="7" key="1">
    <citation type="submission" date="2020-08" db="EMBL/GenBank/DDBJ databases">
        <title>Genome public.</title>
        <authorList>
            <person name="Liu C."/>
            <person name="Sun Q."/>
        </authorList>
    </citation>
    <scope>NUCLEOTIDE SEQUENCE</scope>
    <source>
        <strain evidence="7">N12</strain>
    </source>
</reference>
<dbReference type="NCBIfam" id="TIGR02937">
    <property type="entry name" value="sigma70-ECF"/>
    <property type="match status" value="1"/>
</dbReference>
<evidence type="ECO:0000259" key="6">
    <source>
        <dbReference type="Pfam" id="PF08281"/>
    </source>
</evidence>
<organism evidence="7 8">
    <name type="scientific">Jilunia laotingensis</name>
    <dbReference type="NCBI Taxonomy" id="2763675"/>
    <lineage>
        <taxon>Bacteria</taxon>
        <taxon>Pseudomonadati</taxon>
        <taxon>Bacteroidota</taxon>
        <taxon>Bacteroidia</taxon>
        <taxon>Bacteroidales</taxon>
        <taxon>Bacteroidaceae</taxon>
        <taxon>Jilunia</taxon>
    </lineage>
</organism>
<dbReference type="PANTHER" id="PTHR43133:SF46">
    <property type="entry name" value="RNA POLYMERASE SIGMA-70 FACTOR ECF SUBFAMILY"/>
    <property type="match status" value="1"/>
</dbReference>
<dbReference type="GO" id="GO:0006352">
    <property type="term" value="P:DNA-templated transcription initiation"/>
    <property type="evidence" value="ECO:0007669"/>
    <property type="project" value="InterPro"/>
</dbReference>
<dbReference type="Gene3D" id="1.10.10.10">
    <property type="entry name" value="Winged helix-like DNA-binding domain superfamily/Winged helix DNA-binding domain"/>
    <property type="match status" value="1"/>
</dbReference>
<keyword evidence="2" id="KW-0805">Transcription regulation</keyword>
<feature type="domain" description="RNA polymerase sigma factor 70 region 4 type 2" evidence="6">
    <location>
        <begin position="119"/>
        <end position="171"/>
    </location>
</feature>
<keyword evidence="4" id="KW-0804">Transcription</keyword>
<protein>
    <submittedName>
        <fullName evidence="7">Sigma-70 family RNA polymerase sigma factor</fullName>
    </submittedName>
</protein>
<dbReference type="RefSeq" id="WP_262433966.1">
    <property type="nucleotide sequence ID" value="NZ_JACRTF010000001.1"/>
</dbReference>
<sequence>MDDISIVLQLKKGNQLAFTTLYKKYGVQAFSLSFKYLCNKELAEDAVQNLFMKIWMKREELDENKPINRFLFTVLKNDLLNILRDSKSNIFVLDDCLEILNYIDGEDTEAQDFDREQVEMIRSAMDQLSPQRKKIFSMKMSGKYSNQEIADRLNLSVNTIKFQYSQSLKQIKEWVRECAIMLLL</sequence>
<dbReference type="Pfam" id="PF04542">
    <property type="entry name" value="Sigma70_r2"/>
    <property type="match status" value="1"/>
</dbReference>
<dbReference type="Proteomes" id="UP000651085">
    <property type="component" value="Unassembled WGS sequence"/>
</dbReference>
<comment type="caution">
    <text evidence="7">The sequence shown here is derived from an EMBL/GenBank/DDBJ whole genome shotgun (WGS) entry which is preliminary data.</text>
</comment>
<dbReference type="SUPFAM" id="SSF88659">
    <property type="entry name" value="Sigma3 and sigma4 domains of RNA polymerase sigma factors"/>
    <property type="match status" value="1"/>
</dbReference>
<dbReference type="Gene3D" id="1.10.1740.10">
    <property type="match status" value="1"/>
</dbReference>
<dbReference type="PANTHER" id="PTHR43133">
    <property type="entry name" value="RNA POLYMERASE ECF-TYPE SIGMA FACTO"/>
    <property type="match status" value="1"/>
</dbReference>
<feature type="domain" description="RNA polymerase sigma-70 region 2" evidence="5">
    <location>
        <begin position="21"/>
        <end position="87"/>
    </location>
</feature>
<dbReference type="InterPro" id="IPR036388">
    <property type="entry name" value="WH-like_DNA-bd_sf"/>
</dbReference>
<evidence type="ECO:0000256" key="4">
    <source>
        <dbReference type="ARBA" id="ARBA00023163"/>
    </source>
</evidence>
<keyword evidence="3" id="KW-0731">Sigma factor</keyword>
<dbReference type="GO" id="GO:0016987">
    <property type="term" value="F:sigma factor activity"/>
    <property type="evidence" value="ECO:0007669"/>
    <property type="project" value="UniProtKB-KW"/>
</dbReference>
<dbReference type="InterPro" id="IPR007627">
    <property type="entry name" value="RNA_pol_sigma70_r2"/>
</dbReference>
<proteinExistence type="inferred from homology"/>